<sequence>PLNYNKPSESLDLGHQNHHKNVDVIIEELSLVNIVFVGVVVVGVVACMHCHL</sequence>
<proteinExistence type="predicted"/>
<gene>
    <name evidence="1" type="ORF">RPERSI_LOCUS5411</name>
</gene>
<organism evidence="1 2">
    <name type="scientific">Racocetra persica</name>
    <dbReference type="NCBI Taxonomy" id="160502"/>
    <lineage>
        <taxon>Eukaryota</taxon>
        <taxon>Fungi</taxon>
        <taxon>Fungi incertae sedis</taxon>
        <taxon>Mucoromycota</taxon>
        <taxon>Glomeromycotina</taxon>
        <taxon>Glomeromycetes</taxon>
        <taxon>Diversisporales</taxon>
        <taxon>Gigasporaceae</taxon>
        <taxon>Racocetra</taxon>
    </lineage>
</organism>
<name>A0ACA9MEP3_9GLOM</name>
<evidence type="ECO:0000313" key="2">
    <source>
        <dbReference type="Proteomes" id="UP000789920"/>
    </source>
</evidence>
<dbReference type="Proteomes" id="UP000789920">
    <property type="component" value="Unassembled WGS sequence"/>
</dbReference>
<protein>
    <submittedName>
        <fullName evidence="1">15877_t:CDS:1</fullName>
    </submittedName>
</protein>
<feature type="non-terminal residue" evidence="1">
    <location>
        <position position="1"/>
    </location>
</feature>
<evidence type="ECO:0000313" key="1">
    <source>
        <dbReference type="EMBL" id="CAG8587712.1"/>
    </source>
</evidence>
<keyword evidence="2" id="KW-1185">Reference proteome</keyword>
<comment type="caution">
    <text evidence="1">The sequence shown here is derived from an EMBL/GenBank/DDBJ whole genome shotgun (WGS) entry which is preliminary data.</text>
</comment>
<reference evidence="1" key="1">
    <citation type="submission" date="2021-06" db="EMBL/GenBank/DDBJ databases">
        <authorList>
            <person name="Kallberg Y."/>
            <person name="Tangrot J."/>
            <person name="Rosling A."/>
        </authorList>
    </citation>
    <scope>NUCLEOTIDE SEQUENCE</scope>
    <source>
        <strain evidence="1">MA461A</strain>
    </source>
</reference>
<accession>A0ACA9MEP3</accession>
<dbReference type="EMBL" id="CAJVQC010008072">
    <property type="protein sequence ID" value="CAG8587712.1"/>
    <property type="molecule type" value="Genomic_DNA"/>
</dbReference>